<protein>
    <submittedName>
        <fullName evidence="1">Uncharacterized protein</fullName>
    </submittedName>
</protein>
<proteinExistence type="predicted"/>
<dbReference type="EMBL" id="CP030261">
    <property type="protein sequence ID" value="AXB55192.1"/>
    <property type="molecule type" value="Genomic_DNA"/>
</dbReference>
<sequence>MSLKIILASFILALNFGCKNNVGNPKKDASKIEQISAVNKFDHIKKSSFKFQFFSDSSYVFTIEEKDLNHQKFEKFDDLCYAKNDTIYFSHTRFRYNGSKKAVIKNNFIEFIDGDFPLKIEIKKNLFQTKSNLNLKKYSDYSFFSFEQKFHERYFEKSKRLKPSDLNEKELIELDEILKKCFLENSAKLKKIDQYLKQCIVVLNEKQEKEIRINCYCKDYNLNKTFQYDLIDMSDGGNCNISLKINLTKHNYSDLNISGRG</sequence>
<name>A0A344LMQ0_9FLAO</name>
<evidence type="ECO:0000313" key="1">
    <source>
        <dbReference type="EMBL" id="AXB55192.1"/>
    </source>
</evidence>
<keyword evidence="2" id="KW-1185">Reference proteome</keyword>
<dbReference type="AlphaFoldDB" id="A0A344LMQ0"/>
<dbReference type="Proteomes" id="UP000251561">
    <property type="component" value="Chromosome"/>
</dbReference>
<dbReference type="RefSeq" id="WP_113676326.1">
    <property type="nucleotide sequence ID" value="NZ_CP030261.1"/>
</dbReference>
<evidence type="ECO:0000313" key="2">
    <source>
        <dbReference type="Proteomes" id="UP000251561"/>
    </source>
</evidence>
<accession>A0A344LMQ0</accession>
<dbReference type="OrthoDB" id="4301792at2"/>
<reference evidence="1 2" key="1">
    <citation type="submission" date="2018-06" db="EMBL/GenBank/DDBJ databases">
        <title>Genome sequencing of Flavobacterium.</title>
        <authorList>
            <person name="Baek M.-G."/>
            <person name="Yi H."/>
        </authorList>
    </citation>
    <scope>NUCLEOTIDE SEQUENCE [LARGE SCALE GENOMIC DNA]</scope>
    <source>
        <strain evidence="1 2">HYN0086</strain>
    </source>
</reference>
<gene>
    <name evidence="1" type="ORF">HYN86_00645</name>
</gene>
<dbReference type="KEGG" id="ffl:HYN86_00645"/>
<organism evidence="1 2">
    <name type="scientific">Flavobacterium fluviale</name>
    <dbReference type="NCBI Taxonomy" id="2249356"/>
    <lineage>
        <taxon>Bacteria</taxon>
        <taxon>Pseudomonadati</taxon>
        <taxon>Bacteroidota</taxon>
        <taxon>Flavobacteriia</taxon>
        <taxon>Flavobacteriales</taxon>
        <taxon>Flavobacteriaceae</taxon>
        <taxon>Flavobacterium</taxon>
    </lineage>
</organism>